<dbReference type="Gene3D" id="1.20.1250.20">
    <property type="entry name" value="MFS general substrate transporter like domains"/>
    <property type="match status" value="2"/>
</dbReference>
<dbReference type="InterPro" id="IPR050382">
    <property type="entry name" value="MFS_Na/Anion_cotransporter"/>
</dbReference>
<dbReference type="PANTHER" id="PTHR11662:SF285">
    <property type="entry name" value="HEXURONATE TRANSPORTER"/>
    <property type="match status" value="1"/>
</dbReference>
<comment type="subcellular location">
    <subcellularLocation>
        <location evidence="1">Membrane</location>
        <topology evidence="1">Multi-pass membrane protein</topology>
    </subcellularLocation>
</comment>
<feature type="transmembrane region" description="Helical" evidence="5">
    <location>
        <begin position="351"/>
        <end position="370"/>
    </location>
</feature>
<evidence type="ECO:0000256" key="3">
    <source>
        <dbReference type="ARBA" id="ARBA00022989"/>
    </source>
</evidence>
<feature type="transmembrane region" description="Helical" evidence="5">
    <location>
        <begin position="136"/>
        <end position="159"/>
    </location>
</feature>
<protein>
    <submittedName>
        <fullName evidence="7">MFS transporter, ACS family, hexuronate transporter</fullName>
    </submittedName>
</protein>
<reference evidence="7 8" key="1">
    <citation type="submission" date="2016-10" db="EMBL/GenBank/DDBJ databases">
        <authorList>
            <person name="de Groot N.N."/>
        </authorList>
    </citation>
    <scope>NUCLEOTIDE SEQUENCE [LARGE SCALE GENOMIC DNA]</scope>
    <source>
        <strain evidence="7 8">DSM 18180</strain>
    </source>
</reference>
<dbReference type="SUPFAM" id="SSF103473">
    <property type="entry name" value="MFS general substrate transporter"/>
    <property type="match status" value="1"/>
</dbReference>
<dbReference type="PANTHER" id="PTHR11662">
    <property type="entry name" value="SOLUTE CARRIER FAMILY 17"/>
    <property type="match status" value="1"/>
</dbReference>
<feature type="transmembrane region" description="Helical" evidence="5">
    <location>
        <begin position="101"/>
        <end position="124"/>
    </location>
</feature>
<evidence type="ECO:0000256" key="4">
    <source>
        <dbReference type="ARBA" id="ARBA00023136"/>
    </source>
</evidence>
<keyword evidence="2 5" id="KW-0812">Transmembrane</keyword>
<dbReference type="GO" id="GO:0016020">
    <property type="term" value="C:membrane"/>
    <property type="evidence" value="ECO:0007669"/>
    <property type="project" value="UniProtKB-SubCell"/>
</dbReference>
<keyword evidence="4 5" id="KW-0472">Membrane</keyword>
<feature type="transmembrane region" description="Helical" evidence="5">
    <location>
        <begin position="219"/>
        <end position="239"/>
    </location>
</feature>
<feature type="transmembrane region" description="Helical" evidence="5">
    <location>
        <begin position="382"/>
        <end position="401"/>
    </location>
</feature>
<feature type="transmembrane region" description="Helical" evidence="5">
    <location>
        <begin position="76"/>
        <end position="95"/>
    </location>
</feature>
<feature type="transmembrane region" description="Helical" evidence="5">
    <location>
        <begin position="46"/>
        <end position="69"/>
    </location>
</feature>
<evidence type="ECO:0000256" key="5">
    <source>
        <dbReference type="SAM" id="Phobius"/>
    </source>
</evidence>
<sequence>MKYSKSLPWIIVLMVFIATALSFLDRQVLSVLIIKIKEDFPISDTSYGLINTGFLISYAIMFTVGGILIDRFGSRLGLAFSVGIWSLATSLHSVAHNVFQFGAFRFVLGIGEGGAFPGAIKAVVEWVPKKKQALANGIAIGGSALGAVVAPPLCIYLMAITGWRGVFLITGIFGIIWVFVWLLFTKKRKGAGNTTVQKKVKPWRETRKGLREILKIKEVWVFILIRFLLDPIFYFYMFWIPKYLSDARGVNLDKIGELFWIPFLALGVSNMLGGYFSDGILKKTGNLNLSRKIVMGVAALLTIPALFVKYVPSEEWVIVIMVIVFFAHGLWITNYITAISDTFGKTITSTVVGFSGTAGALSAMVINPLMGKIISSYSYDPMWIYSGIMYGVAFVLFMALMPKISLLKNIPEI</sequence>
<evidence type="ECO:0000256" key="2">
    <source>
        <dbReference type="ARBA" id="ARBA00022692"/>
    </source>
</evidence>
<dbReference type="AlphaFoldDB" id="A0A1K2IM87"/>
<feature type="transmembrane region" description="Helical" evidence="5">
    <location>
        <begin position="293"/>
        <end position="310"/>
    </location>
</feature>
<dbReference type="CDD" id="cd17319">
    <property type="entry name" value="MFS_ExuT_GudP_like"/>
    <property type="match status" value="1"/>
</dbReference>
<feature type="domain" description="Major facilitator superfamily (MFS) profile" evidence="6">
    <location>
        <begin position="11"/>
        <end position="405"/>
    </location>
</feature>
<dbReference type="InterPro" id="IPR020846">
    <property type="entry name" value="MFS_dom"/>
</dbReference>
<dbReference type="OrthoDB" id="9781156at2"/>
<gene>
    <name evidence="7" type="ORF">SAMN05428642_103215</name>
</gene>
<evidence type="ECO:0000313" key="7">
    <source>
        <dbReference type="EMBL" id="SFZ93581.1"/>
    </source>
</evidence>
<feature type="transmembrane region" description="Helical" evidence="5">
    <location>
        <begin position="259"/>
        <end position="281"/>
    </location>
</feature>
<name>A0A1K2IM87_9FLAO</name>
<dbReference type="EMBL" id="FPKV01000003">
    <property type="protein sequence ID" value="SFZ93581.1"/>
    <property type="molecule type" value="Genomic_DNA"/>
</dbReference>
<dbReference type="InterPro" id="IPR011701">
    <property type="entry name" value="MFS"/>
</dbReference>
<keyword evidence="8" id="KW-1185">Reference proteome</keyword>
<dbReference type="GO" id="GO:0015134">
    <property type="term" value="F:hexuronate transmembrane transporter activity"/>
    <property type="evidence" value="ECO:0007669"/>
    <property type="project" value="TreeGrafter"/>
</dbReference>
<proteinExistence type="predicted"/>
<organism evidence="7 8">
    <name type="scientific">Flaviramulus basaltis</name>
    <dbReference type="NCBI Taxonomy" id="369401"/>
    <lineage>
        <taxon>Bacteria</taxon>
        <taxon>Pseudomonadati</taxon>
        <taxon>Bacteroidota</taxon>
        <taxon>Flavobacteriia</taxon>
        <taxon>Flavobacteriales</taxon>
        <taxon>Flavobacteriaceae</taxon>
        <taxon>Flaviramulus</taxon>
    </lineage>
</organism>
<evidence type="ECO:0000256" key="1">
    <source>
        <dbReference type="ARBA" id="ARBA00004141"/>
    </source>
</evidence>
<evidence type="ECO:0000259" key="6">
    <source>
        <dbReference type="PROSITE" id="PS50850"/>
    </source>
</evidence>
<feature type="transmembrane region" description="Helical" evidence="5">
    <location>
        <begin position="316"/>
        <end position="339"/>
    </location>
</feature>
<accession>A0A1K2IM87</accession>
<dbReference type="InterPro" id="IPR036259">
    <property type="entry name" value="MFS_trans_sf"/>
</dbReference>
<dbReference type="Pfam" id="PF07690">
    <property type="entry name" value="MFS_1"/>
    <property type="match status" value="1"/>
</dbReference>
<evidence type="ECO:0000313" key="8">
    <source>
        <dbReference type="Proteomes" id="UP000182544"/>
    </source>
</evidence>
<dbReference type="RefSeq" id="WP_072402845.1">
    <property type="nucleotide sequence ID" value="NZ_FPKV01000003.1"/>
</dbReference>
<keyword evidence="3 5" id="KW-1133">Transmembrane helix</keyword>
<feature type="transmembrane region" description="Helical" evidence="5">
    <location>
        <begin position="165"/>
        <end position="184"/>
    </location>
</feature>
<dbReference type="STRING" id="369401.SAMN05428642_103215"/>
<dbReference type="Proteomes" id="UP000182544">
    <property type="component" value="Unassembled WGS sequence"/>
</dbReference>
<dbReference type="PROSITE" id="PS50850">
    <property type="entry name" value="MFS"/>
    <property type="match status" value="1"/>
</dbReference>